<evidence type="ECO:0008006" key="8">
    <source>
        <dbReference type="Google" id="ProtNLM"/>
    </source>
</evidence>
<dbReference type="SUPFAM" id="SSF56300">
    <property type="entry name" value="Metallo-dependent phosphatases"/>
    <property type="match status" value="1"/>
</dbReference>
<keyword evidence="1 2" id="KW-0732">Signal</keyword>
<name>A0A8J3D3K5_9BACT</name>
<dbReference type="InterPro" id="IPR015914">
    <property type="entry name" value="PAPs_N"/>
</dbReference>
<dbReference type="InterPro" id="IPR008963">
    <property type="entry name" value="Purple_acid_Pase-like_N"/>
</dbReference>
<feature type="domain" description="Secretion system C-terminal sorting" evidence="5">
    <location>
        <begin position="522"/>
        <end position="594"/>
    </location>
</feature>
<keyword evidence="7" id="KW-1185">Reference proteome</keyword>
<dbReference type="EMBL" id="BMXF01000001">
    <property type="protein sequence ID" value="GHB52717.1"/>
    <property type="molecule type" value="Genomic_DNA"/>
</dbReference>
<feature type="domain" description="Purple acid phosphatase N-terminal" evidence="4">
    <location>
        <begin position="31"/>
        <end position="109"/>
    </location>
</feature>
<gene>
    <name evidence="6" type="ORF">GCM10007390_01730</name>
</gene>
<evidence type="ECO:0000256" key="2">
    <source>
        <dbReference type="SAM" id="SignalP"/>
    </source>
</evidence>
<dbReference type="InterPro" id="IPR029052">
    <property type="entry name" value="Metallo-depent_PP-like"/>
</dbReference>
<dbReference type="Pfam" id="PF18962">
    <property type="entry name" value="Por_Secre_tail"/>
    <property type="match status" value="1"/>
</dbReference>
<dbReference type="AlphaFoldDB" id="A0A8J3D3K5"/>
<evidence type="ECO:0000259" key="4">
    <source>
        <dbReference type="Pfam" id="PF16656"/>
    </source>
</evidence>
<dbReference type="PANTHER" id="PTHR22953">
    <property type="entry name" value="ACID PHOSPHATASE RELATED"/>
    <property type="match status" value="1"/>
</dbReference>
<sequence>MPSLSNIALFCFCFAVTNLTAQNITRGPYLQRPTADGITFRWRTDIPTDSRVIYAAASDTTKLFTKADNALTTEHEIVLTGLPRDTRYFYKIGTSQRILNQSRDQFFTTAPAADTKRPIRFWAMGDFGDQGEKYATNQRAVRDQFLARKNGPVDLWVWLGDNAYCCGTEPEYQAQVFDFYGSSIFGSMPILPSPGNHEYYATTSAANHQDRNVPYYDIVTTPTQGESGGVPSGTEAYYAVNYGNVHFVSLDSYGYDEGKYPFSDPDGPQYKWLDKDLAANTSLWTIVFFHHPPYTKRSHDSDGEAELRIIREALVPLFDKHKVDLVLNGHSHVYERSYLMKDHTGLSFTFDKNRHVVQDTKALYTKDSAPIINKDQGTVYMTIGSAGRLDWNGRNETLPAAVYANVEIGGSSIFTIQDNRLDSEWICADGQIRDRFTMFKNVNKRTEKRIDLGQSVELTASWPGTHRWSTGQVNTRTITVQPQSDMVVTVRDSLGYLVDEFPIFVKIPPGLATAPGAEDFIIYPNPGSDLVIIENPGRRNVDVTVTVTDLTGKRVLERPFLFNSKQEVDIRSLPAGTYFVEVKSASQVWRKRIVKR</sequence>
<organism evidence="6 7">
    <name type="scientific">Persicitalea jodogahamensis</name>
    <dbReference type="NCBI Taxonomy" id="402147"/>
    <lineage>
        <taxon>Bacteria</taxon>
        <taxon>Pseudomonadati</taxon>
        <taxon>Bacteroidota</taxon>
        <taxon>Cytophagia</taxon>
        <taxon>Cytophagales</taxon>
        <taxon>Spirosomataceae</taxon>
        <taxon>Persicitalea</taxon>
    </lineage>
</organism>
<proteinExistence type="predicted"/>
<dbReference type="RefSeq" id="WP_189562470.1">
    <property type="nucleotide sequence ID" value="NZ_BMXF01000001.1"/>
</dbReference>
<comment type="caution">
    <text evidence="6">The sequence shown here is derived from an EMBL/GenBank/DDBJ whole genome shotgun (WGS) entry which is preliminary data.</text>
</comment>
<dbReference type="GO" id="GO:0003993">
    <property type="term" value="F:acid phosphatase activity"/>
    <property type="evidence" value="ECO:0007669"/>
    <property type="project" value="InterPro"/>
</dbReference>
<protein>
    <recommendedName>
        <fullName evidence="8">Purple acid phosphatase</fullName>
    </recommendedName>
</protein>
<evidence type="ECO:0000259" key="3">
    <source>
        <dbReference type="Pfam" id="PF00149"/>
    </source>
</evidence>
<dbReference type="Pfam" id="PF00149">
    <property type="entry name" value="Metallophos"/>
    <property type="match status" value="1"/>
</dbReference>
<feature type="domain" description="Calcineurin-like phosphoesterase" evidence="3">
    <location>
        <begin position="119"/>
        <end position="334"/>
    </location>
</feature>
<feature type="chain" id="PRO_5035153376" description="Purple acid phosphatase" evidence="2">
    <location>
        <begin position="22"/>
        <end position="596"/>
    </location>
</feature>
<dbReference type="Gene3D" id="2.60.40.380">
    <property type="entry name" value="Purple acid phosphatase-like, N-terminal"/>
    <property type="match status" value="1"/>
</dbReference>
<evidence type="ECO:0000256" key="1">
    <source>
        <dbReference type="ARBA" id="ARBA00022729"/>
    </source>
</evidence>
<dbReference type="InterPro" id="IPR004843">
    <property type="entry name" value="Calcineurin-like_PHP"/>
</dbReference>
<dbReference type="NCBIfam" id="TIGR04183">
    <property type="entry name" value="Por_Secre_tail"/>
    <property type="match status" value="1"/>
</dbReference>
<dbReference type="Gene3D" id="3.60.21.10">
    <property type="match status" value="1"/>
</dbReference>
<evidence type="ECO:0000259" key="5">
    <source>
        <dbReference type="Pfam" id="PF18962"/>
    </source>
</evidence>
<evidence type="ECO:0000313" key="7">
    <source>
        <dbReference type="Proteomes" id="UP000598271"/>
    </source>
</evidence>
<dbReference type="InterPro" id="IPR026444">
    <property type="entry name" value="Secre_tail"/>
</dbReference>
<dbReference type="Proteomes" id="UP000598271">
    <property type="component" value="Unassembled WGS sequence"/>
</dbReference>
<dbReference type="SUPFAM" id="SSF49363">
    <property type="entry name" value="Purple acid phosphatase, N-terminal domain"/>
    <property type="match status" value="1"/>
</dbReference>
<feature type="signal peptide" evidence="2">
    <location>
        <begin position="1"/>
        <end position="21"/>
    </location>
</feature>
<dbReference type="GO" id="GO:0046872">
    <property type="term" value="F:metal ion binding"/>
    <property type="evidence" value="ECO:0007669"/>
    <property type="project" value="InterPro"/>
</dbReference>
<dbReference type="PANTHER" id="PTHR22953:SF153">
    <property type="entry name" value="PURPLE ACID PHOSPHATASE"/>
    <property type="match status" value="1"/>
</dbReference>
<evidence type="ECO:0000313" key="6">
    <source>
        <dbReference type="EMBL" id="GHB52717.1"/>
    </source>
</evidence>
<reference evidence="6 7" key="1">
    <citation type="journal article" date="2014" name="Int. J. Syst. Evol. Microbiol.">
        <title>Complete genome sequence of Corynebacterium casei LMG S-19264T (=DSM 44701T), isolated from a smear-ripened cheese.</title>
        <authorList>
            <consortium name="US DOE Joint Genome Institute (JGI-PGF)"/>
            <person name="Walter F."/>
            <person name="Albersmeier A."/>
            <person name="Kalinowski J."/>
            <person name="Ruckert C."/>
        </authorList>
    </citation>
    <scope>NUCLEOTIDE SEQUENCE [LARGE SCALE GENOMIC DNA]</scope>
    <source>
        <strain evidence="6 7">KCTC 12866</strain>
    </source>
</reference>
<dbReference type="Pfam" id="PF16656">
    <property type="entry name" value="Pur_ac_phosph_N"/>
    <property type="match status" value="1"/>
</dbReference>
<dbReference type="InterPro" id="IPR039331">
    <property type="entry name" value="PAPs-like"/>
</dbReference>
<accession>A0A8J3D3K5</accession>